<dbReference type="EMBL" id="ASPP01043604">
    <property type="protein sequence ID" value="ETN99555.1"/>
    <property type="molecule type" value="Genomic_DNA"/>
</dbReference>
<feature type="compositionally biased region" description="Basic and acidic residues" evidence="1">
    <location>
        <begin position="49"/>
        <end position="81"/>
    </location>
</feature>
<feature type="compositionally biased region" description="Basic and acidic residues" evidence="1">
    <location>
        <begin position="32"/>
        <end position="42"/>
    </location>
</feature>
<name>X6LDV6_RETFI</name>
<evidence type="ECO:0000313" key="3">
    <source>
        <dbReference type="Proteomes" id="UP000023152"/>
    </source>
</evidence>
<feature type="compositionally biased region" description="Polar residues" evidence="1">
    <location>
        <begin position="82"/>
        <end position="97"/>
    </location>
</feature>
<organism evidence="2 3">
    <name type="scientific">Reticulomyxa filosa</name>
    <dbReference type="NCBI Taxonomy" id="46433"/>
    <lineage>
        <taxon>Eukaryota</taxon>
        <taxon>Sar</taxon>
        <taxon>Rhizaria</taxon>
        <taxon>Retaria</taxon>
        <taxon>Foraminifera</taxon>
        <taxon>Monothalamids</taxon>
        <taxon>Reticulomyxidae</taxon>
        <taxon>Reticulomyxa</taxon>
    </lineage>
</organism>
<dbReference type="Proteomes" id="UP000023152">
    <property type="component" value="Unassembled WGS sequence"/>
</dbReference>
<evidence type="ECO:0000256" key="1">
    <source>
        <dbReference type="SAM" id="MobiDB-lite"/>
    </source>
</evidence>
<accession>X6LDV6</accession>
<reference evidence="2 3" key="1">
    <citation type="journal article" date="2013" name="Curr. Biol.">
        <title>The Genome of the Foraminiferan Reticulomyxa filosa.</title>
        <authorList>
            <person name="Glockner G."/>
            <person name="Hulsmann N."/>
            <person name="Schleicher M."/>
            <person name="Noegel A.A."/>
            <person name="Eichinger L."/>
            <person name="Gallinger C."/>
            <person name="Pawlowski J."/>
            <person name="Sierra R."/>
            <person name="Euteneuer U."/>
            <person name="Pillet L."/>
            <person name="Moustafa A."/>
            <person name="Platzer M."/>
            <person name="Groth M."/>
            <person name="Szafranski K."/>
            <person name="Schliwa M."/>
        </authorList>
    </citation>
    <scope>NUCLEOTIDE SEQUENCE [LARGE SCALE GENOMIC DNA]</scope>
</reference>
<feature type="region of interest" description="Disordered" evidence="1">
    <location>
        <begin position="1"/>
        <end position="102"/>
    </location>
</feature>
<proteinExistence type="predicted"/>
<keyword evidence="3" id="KW-1185">Reference proteome</keyword>
<dbReference type="AlphaFoldDB" id="X6LDV6"/>
<feature type="compositionally biased region" description="Polar residues" evidence="1">
    <location>
        <begin position="1"/>
        <end position="21"/>
    </location>
</feature>
<feature type="non-terminal residue" evidence="2">
    <location>
        <position position="181"/>
    </location>
</feature>
<sequence>MNINRSRNGNNGTGQNLTAMTSDMRRAYIGRQSDEIEQRLNEFEQEYMVTRDHGQTKDKDKDKDRDRDKDRDIGKEKEKDYSNGSDNYSITQQTHNPSPRRVKRRLTLELKEIMQEQLNEGSFQHNTLPSQIYQMEDVLKQLHRQKQPLQEIELQGLLQRLQDMRLAHENSLEDLKKKSWN</sequence>
<evidence type="ECO:0000313" key="2">
    <source>
        <dbReference type="EMBL" id="ETN99555.1"/>
    </source>
</evidence>
<protein>
    <submittedName>
        <fullName evidence="2">Splicing factor</fullName>
    </submittedName>
</protein>
<comment type="caution">
    <text evidence="2">The sequence shown here is derived from an EMBL/GenBank/DDBJ whole genome shotgun (WGS) entry which is preliminary data.</text>
</comment>
<gene>
    <name evidence="2" type="ORF">RFI_37915</name>
</gene>